<sequence>MSWRTSQVLSYKFPTTISLRTTLTAPQLVTDARDKDPSQFFETPGLSSKEVSDVLQESIRYPPICDALATPLLSTLLPFTRLPANIYFPTREPPLPTSLLPNSLLSSLTRNQLIDALIGRRWRSSEAVAESVVDDISRKLTKVEFETRTRGYPSVVRTIISPILHKVRFVLGFVTSSQLVTRLNSSDRSTYLHSDSRPHQNITSWIERRLQADMAYPFILEECKTMKQGSPTVIHRWRPLQLSLGPEAFAQPISQAQAQSQMVLP</sequence>
<dbReference type="GeneID" id="89989721"/>
<name>A0ABZ2AT50_9TREE</name>
<organism evidence="1 2">
    <name type="scientific">Cryptococcus decagattii</name>
    <dbReference type="NCBI Taxonomy" id="1859122"/>
    <lineage>
        <taxon>Eukaryota</taxon>
        <taxon>Fungi</taxon>
        <taxon>Dikarya</taxon>
        <taxon>Basidiomycota</taxon>
        <taxon>Agaricomycotina</taxon>
        <taxon>Tremellomycetes</taxon>
        <taxon>Tremellales</taxon>
        <taxon>Cryptococcaceae</taxon>
        <taxon>Cryptococcus</taxon>
        <taxon>Cryptococcus gattii species complex</taxon>
    </lineage>
</organism>
<dbReference type="EMBL" id="CP143809">
    <property type="protein sequence ID" value="WVO21639.1"/>
    <property type="molecule type" value="Genomic_DNA"/>
</dbReference>
<proteinExistence type="predicted"/>
<protein>
    <submittedName>
        <fullName evidence="1">Uncharacterized protein</fullName>
    </submittedName>
</protein>
<keyword evidence="2" id="KW-1185">Reference proteome</keyword>
<gene>
    <name evidence="1" type="ORF">IAS62_002948</name>
</gene>
<dbReference type="RefSeq" id="XP_064720878.1">
    <property type="nucleotide sequence ID" value="XM_064864806.1"/>
</dbReference>
<reference evidence="1 2" key="1">
    <citation type="submission" date="2024-01" db="EMBL/GenBank/DDBJ databases">
        <title>Comparative genomics of Cryptococcus and Kwoniella reveals pathogenesis evolution and contrasting modes of karyotype evolution via chromosome fusion or intercentromeric recombination.</title>
        <authorList>
            <person name="Coelho M.A."/>
            <person name="David-Palma M."/>
            <person name="Shea T."/>
            <person name="Bowers K."/>
            <person name="McGinley-Smith S."/>
            <person name="Mohammad A.W."/>
            <person name="Gnirke A."/>
            <person name="Yurkov A.M."/>
            <person name="Nowrousian M."/>
            <person name="Sun S."/>
            <person name="Cuomo C.A."/>
            <person name="Heitman J."/>
        </authorList>
    </citation>
    <scope>NUCLEOTIDE SEQUENCE [LARGE SCALE GENOMIC DNA]</scope>
    <source>
        <strain evidence="1 2">7685027</strain>
    </source>
</reference>
<evidence type="ECO:0000313" key="2">
    <source>
        <dbReference type="Proteomes" id="UP001432216"/>
    </source>
</evidence>
<accession>A0ABZ2AT50</accession>
<dbReference type="Proteomes" id="UP001432216">
    <property type="component" value="Chromosome 4"/>
</dbReference>
<evidence type="ECO:0000313" key="1">
    <source>
        <dbReference type="EMBL" id="WVO21639.1"/>
    </source>
</evidence>